<dbReference type="EMBL" id="CP017080">
    <property type="protein sequence ID" value="AOH56523.1"/>
    <property type="molecule type" value="Genomic_DNA"/>
</dbReference>
<dbReference type="GO" id="GO:0046657">
    <property type="term" value="P:folic acid catabolic process"/>
    <property type="evidence" value="ECO:0007669"/>
    <property type="project" value="TreeGrafter"/>
</dbReference>
<dbReference type="Gene3D" id="3.30.70.360">
    <property type="match status" value="1"/>
</dbReference>
<dbReference type="GO" id="GO:0005737">
    <property type="term" value="C:cytoplasm"/>
    <property type="evidence" value="ECO:0007669"/>
    <property type="project" value="TreeGrafter"/>
</dbReference>
<dbReference type="PIRSF" id="PIRSF037227">
    <property type="entry name" value="Aminobenzoyl-glu_utiliz_pB"/>
    <property type="match status" value="1"/>
</dbReference>
<evidence type="ECO:0000313" key="3">
    <source>
        <dbReference type="Proteomes" id="UP000077926"/>
    </source>
</evidence>
<reference evidence="2 3" key="1">
    <citation type="submission" date="2016-08" db="EMBL/GenBank/DDBJ databases">
        <title>Complete genome sequence of Bacillus muralis G25-68, a strain with toxicity to nematodes.</title>
        <authorList>
            <person name="Zheng Z."/>
        </authorList>
    </citation>
    <scope>NUCLEOTIDE SEQUENCE [LARGE SCALE GENOMIC DNA]</scope>
    <source>
        <strain evidence="2 3">G25-68</strain>
    </source>
</reference>
<dbReference type="PANTHER" id="PTHR30575:SF0">
    <property type="entry name" value="XAA-ARG DIPEPTIDASE"/>
    <property type="match status" value="1"/>
</dbReference>
<dbReference type="InterPro" id="IPR036264">
    <property type="entry name" value="Bact_exopeptidase_dim_dom"/>
</dbReference>
<dbReference type="InterPro" id="IPR052030">
    <property type="entry name" value="Peptidase_M20/M20A_hydrolases"/>
</dbReference>
<dbReference type="InterPro" id="IPR011650">
    <property type="entry name" value="Peptidase_M20_dimer"/>
</dbReference>
<dbReference type="FunFam" id="3.30.70.360:FF:000004">
    <property type="entry name" value="Peptidase M20 domain-containing protein 2"/>
    <property type="match status" value="1"/>
</dbReference>
<dbReference type="Pfam" id="PF07687">
    <property type="entry name" value="M20_dimer"/>
    <property type="match status" value="1"/>
</dbReference>
<name>A0A1B3XTK2_9BACI</name>
<dbReference type="SUPFAM" id="SSF55031">
    <property type="entry name" value="Bacterial exopeptidase dimerisation domain"/>
    <property type="match status" value="1"/>
</dbReference>
<dbReference type="OrthoDB" id="9781032at2"/>
<dbReference type="SUPFAM" id="SSF53187">
    <property type="entry name" value="Zn-dependent exopeptidases"/>
    <property type="match status" value="1"/>
</dbReference>
<organism evidence="2 3">
    <name type="scientific">Peribacillus muralis</name>
    <dbReference type="NCBI Taxonomy" id="264697"/>
    <lineage>
        <taxon>Bacteria</taxon>
        <taxon>Bacillati</taxon>
        <taxon>Bacillota</taxon>
        <taxon>Bacilli</taxon>
        <taxon>Bacillales</taxon>
        <taxon>Bacillaceae</taxon>
        <taxon>Peribacillus</taxon>
    </lineage>
</organism>
<dbReference type="Gene3D" id="3.40.630.10">
    <property type="entry name" value="Zn peptidases"/>
    <property type="match status" value="1"/>
</dbReference>
<dbReference type="RefSeq" id="WP_064465498.1">
    <property type="nucleotide sequence ID" value="NZ_CP017080.1"/>
</dbReference>
<accession>A0A1B3XTK2</accession>
<dbReference type="GO" id="GO:0016805">
    <property type="term" value="F:dipeptidase activity"/>
    <property type="evidence" value="ECO:0007669"/>
    <property type="project" value="TreeGrafter"/>
</dbReference>
<gene>
    <name evidence="2" type="ORF">ABE28_019325</name>
</gene>
<dbReference type="InterPro" id="IPR017439">
    <property type="entry name" value="Amidohydrolase"/>
</dbReference>
<dbReference type="KEGG" id="bmur:ABE28_019325"/>
<dbReference type="STRING" id="264697.ABE28_019325"/>
<dbReference type="Proteomes" id="UP000077926">
    <property type="component" value="Chromosome"/>
</dbReference>
<sequence length="476" mass="51589">MGKSKITKWIDENEAKFTGMAKRIWDQPEVGYTETFASTLQIKTLKEAGFTITSGIGDVPTAFVAEYGKEKPVIGILGEFDALPGLSQKATPKYEPVVQHGPGHGCGHNLLGTAGVEAVISLKERIDAEMLPGTIRYYGCPAEELLSGKTFMARVGIFDDLDCALTWHPGTSNMTANFRSQALTAIEFHFSGRTSHAGAAPHLGRSALDAVELMNVGANYLREHVPDGSRIHYQITNGGMAPNIVPDTASVYYFLRSADRRQVEELKERLIKVAQGAAMMTETSVLWEIKSGCYDTLPNRTLNELMYMQAEAAGSMVFSQEEEKFSEELCQTVDPSVLAAAKQQVISDVNKLLDTGFHHNSKHFDITMGGSTDVGDVSWITPVGQIMTTCAPLGIQFHTWQATASFGSSIGMKGMHYAAKVMALSAYELLLDQSGILEKAKAEFIASTKGLTYKSGIPSDVKPPVQNSDAVPVSST</sequence>
<protein>
    <submittedName>
        <fullName evidence="2">Amidohydrolase</fullName>
    </submittedName>
</protein>
<dbReference type="NCBIfam" id="TIGR01891">
    <property type="entry name" value="amidohydrolases"/>
    <property type="match status" value="1"/>
</dbReference>
<dbReference type="GO" id="GO:0071713">
    <property type="term" value="F:para-aminobenzoyl-glutamate hydrolase activity"/>
    <property type="evidence" value="ECO:0007669"/>
    <property type="project" value="TreeGrafter"/>
</dbReference>
<evidence type="ECO:0000259" key="1">
    <source>
        <dbReference type="Pfam" id="PF07687"/>
    </source>
</evidence>
<dbReference type="PANTHER" id="PTHR30575">
    <property type="entry name" value="PEPTIDASE M20"/>
    <property type="match status" value="1"/>
</dbReference>
<proteinExistence type="predicted"/>
<keyword evidence="3" id="KW-1185">Reference proteome</keyword>
<evidence type="ECO:0000313" key="2">
    <source>
        <dbReference type="EMBL" id="AOH56523.1"/>
    </source>
</evidence>
<dbReference type="AlphaFoldDB" id="A0A1B3XTK2"/>
<feature type="domain" description="Peptidase M20 dimerisation" evidence="1">
    <location>
        <begin position="186"/>
        <end position="275"/>
    </location>
</feature>
<dbReference type="InterPro" id="IPR017145">
    <property type="entry name" value="Aminobenzoyl-glu_utiliz_pB"/>
</dbReference>
<keyword evidence="2" id="KW-0378">Hydrolase</keyword>